<proteinExistence type="predicted"/>
<gene>
    <name evidence="1" type="ORF">GGQ98_003614</name>
</gene>
<protein>
    <submittedName>
        <fullName evidence="1">Uncharacterized protein</fullName>
    </submittedName>
</protein>
<organism evidence="1 2">
    <name type="scientific">Sphingosinicella soli</name>
    <dbReference type="NCBI Taxonomy" id="333708"/>
    <lineage>
        <taxon>Bacteria</taxon>
        <taxon>Pseudomonadati</taxon>
        <taxon>Pseudomonadota</taxon>
        <taxon>Alphaproteobacteria</taxon>
        <taxon>Sphingomonadales</taxon>
        <taxon>Sphingosinicellaceae</taxon>
        <taxon>Sphingosinicella</taxon>
    </lineage>
</organism>
<dbReference type="EMBL" id="JACHNZ010000076">
    <property type="protein sequence ID" value="MBB4633956.1"/>
    <property type="molecule type" value="Genomic_DNA"/>
</dbReference>
<sequence>MAGKILQNLSNKHGRKSLVIMLAKLAKCTGGSNDDERIYLTIEDAFIEHPAVPAAKLSSPCWFSEGLAELL</sequence>
<evidence type="ECO:0000313" key="2">
    <source>
        <dbReference type="Proteomes" id="UP000566324"/>
    </source>
</evidence>
<comment type="caution">
    <text evidence="1">The sequence shown here is derived from an EMBL/GenBank/DDBJ whole genome shotgun (WGS) entry which is preliminary data.</text>
</comment>
<dbReference type="Proteomes" id="UP000566324">
    <property type="component" value="Unassembled WGS sequence"/>
</dbReference>
<keyword evidence="2" id="KW-1185">Reference proteome</keyword>
<dbReference type="AlphaFoldDB" id="A0A7W7B4Q5"/>
<accession>A0A7W7B4Q5</accession>
<reference evidence="1 2" key="1">
    <citation type="submission" date="2020-08" db="EMBL/GenBank/DDBJ databases">
        <title>Genomic Encyclopedia of Type Strains, Phase IV (KMG-IV): sequencing the most valuable type-strain genomes for metagenomic binning, comparative biology and taxonomic classification.</title>
        <authorList>
            <person name="Goeker M."/>
        </authorList>
    </citation>
    <scope>NUCLEOTIDE SEQUENCE [LARGE SCALE GENOMIC DNA]</scope>
    <source>
        <strain evidence="1 2">DSM 17328</strain>
    </source>
</reference>
<name>A0A7W7B4Q5_9SPHN</name>
<evidence type="ECO:0000313" key="1">
    <source>
        <dbReference type="EMBL" id="MBB4633956.1"/>
    </source>
</evidence>